<keyword evidence="2" id="KW-0238">DNA-binding</keyword>
<dbReference type="InterPro" id="IPR036388">
    <property type="entry name" value="WH-like_DNA-bd_sf"/>
</dbReference>
<evidence type="ECO:0000259" key="4">
    <source>
        <dbReference type="PROSITE" id="PS50949"/>
    </source>
</evidence>
<dbReference type="InterPro" id="IPR036390">
    <property type="entry name" value="WH_DNA-bd_sf"/>
</dbReference>
<dbReference type="Pfam" id="PF00392">
    <property type="entry name" value="GntR"/>
    <property type="match status" value="1"/>
</dbReference>
<sequence length="229" mass="25792">MFMAGKVVRQSLSEQLYQSLRLALMNGQYEPGERLTISGLAEEYGTSITPVREAIFRLVSERALQMRAATSFQVPRFDTAQLLEVQAIRIELEGRAAYEAAGRITPKELDELRVIHAKFIAAAARDPAKASILNRDFHFALLRMSNMPLLMGLCENMWTLIGPLLRLFHIRMPVREIASDEHKHHELLDALAAGDQERSRKAIQEDIVWAEDLIREIGQELATGTAAAR</sequence>
<dbReference type="AlphaFoldDB" id="A0A3D8PBD6"/>
<proteinExistence type="predicted"/>
<dbReference type="SMART" id="SM00345">
    <property type="entry name" value="HTH_GNTR"/>
    <property type="match status" value="1"/>
</dbReference>
<dbReference type="SMART" id="SM00895">
    <property type="entry name" value="FCD"/>
    <property type="match status" value="1"/>
</dbReference>
<organism evidence="5 6">
    <name type="scientific">Paracoccus thiocyanatus</name>
    <dbReference type="NCBI Taxonomy" id="34006"/>
    <lineage>
        <taxon>Bacteria</taxon>
        <taxon>Pseudomonadati</taxon>
        <taxon>Pseudomonadota</taxon>
        <taxon>Alphaproteobacteria</taxon>
        <taxon>Rhodobacterales</taxon>
        <taxon>Paracoccaceae</taxon>
        <taxon>Paracoccus</taxon>
    </lineage>
</organism>
<keyword evidence="3" id="KW-0804">Transcription</keyword>
<dbReference type="Proteomes" id="UP000256679">
    <property type="component" value="Unassembled WGS sequence"/>
</dbReference>
<evidence type="ECO:0000313" key="5">
    <source>
        <dbReference type="EMBL" id="RDW12618.1"/>
    </source>
</evidence>
<evidence type="ECO:0000256" key="3">
    <source>
        <dbReference type="ARBA" id="ARBA00023163"/>
    </source>
</evidence>
<dbReference type="GO" id="GO:0003700">
    <property type="term" value="F:DNA-binding transcription factor activity"/>
    <property type="evidence" value="ECO:0007669"/>
    <property type="project" value="InterPro"/>
</dbReference>
<dbReference type="Gene3D" id="1.10.10.10">
    <property type="entry name" value="Winged helix-like DNA-binding domain superfamily/Winged helix DNA-binding domain"/>
    <property type="match status" value="1"/>
</dbReference>
<dbReference type="SUPFAM" id="SSF46785">
    <property type="entry name" value="Winged helix' DNA-binding domain"/>
    <property type="match status" value="1"/>
</dbReference>
<dbReference type="Gene3D" id="1.20.120.530">
    <property type="entry name" value="GntR ligand-binding domain-like"/>
    <property type="match status" value="1"/>
</dbReference>
<keyword evidence="1" id="KW-0805">Transcription regulation</keyword>
<dbReference type="EMBL" id="QFCQ01000076">
    <property type="protein sequence ID" value="RDW12618.1"/>
    <property type="molecule type" value="Genomic_DNA"/>
</dbReference>
<dbReference type="PROSITE" id="PS50949">
    <property type="entry name" value="HTH_GNTR"/>
    <property type="match status" value="1"/>
</dbReference>
<gene>
    <name evidence="5" type="ORF">DIE28_12635</name>
</gene>
<dbReference type="InterPro" id="IPR011711">
    <property type="entry name" value="GntR_C"/>
</dbReference>
<dbReference type="InterPro" id="IPR000524">
    <property type="entry name" value="Tscrpt_reg_HTH_GntR"/>
</dbReference>
<protein>
    <submittedName>
        <fullName evidence="5">GntR family transcriptional regulator</fullName>
    </submittedName>
</protein>
<comment type="caution">
    <text evidence="5">The sequence shown here is derived from an EMBL/GenBank/DDBJ whole genome shotgun (WGS) entry which is preliminary data.</text>
</comment>
<dbReference type="InterPro" id="IPR008920">
    <property type="entry name" value="TF_FadR/GntR_C"/>
</dbReference>
<dbReference type="PANTHER" id="PTHR43537:SF39">
    <property type="entry name" value="HTH-TYPE TRANSCRIPTIONAL REGULATOR MCBR"/>
    <property type="match status" value="1"/>
</dbReference>
<accession>A0A3D8PBD6</accession>
<dbReference type="GO" id="GO:0003677">
    <property type="term" value="F:DNA binding"/>
    <property type="evidence" value="ECO:0007669"/>
    <property type="project" value="UniProtKB-KW"/>
</dbReference>
<dbReference type="SUPFAM" id="SSF48008">
    <property type="entry name" value="GntR ligand-binding domain-like"/>
    <property type="match status" value="1"/>
</dbReference>
<evidence type="ECO:0000256" key="1">
    <source>
        <dbReference type="ARBA" id="ARBA00023015"/>
    </source>
</evidence>
<dbReference type="Pfam" id="PF07729">
    <property type="entry name" value="FCD"/>
    <property type="match status" value="1"/>
</dbReference>
<evidence type="ECO:0000256" key="2">
    <source>
        <dbReference type="ARBA" id="ARBA00023125"/>
    </source>
</evidence>
<name>A0A3D8PBD6_9RHOB</name>
<evidence type="ECO:0000313" key="6">
    <source>
        <dbReference type="Proteomes" id="UP000256679"/>
    </source>
</evidence>
<feature type="domain" description="HTH gntR-type" evidence="4">
    <location>
        <begin position="10"/>
        <end position="77"/>
    </location>
</feature>
<keyword evidence="6" id="KW-1185">Reference proteome</keyword>
<reference evidence="5 6" key="1">
    <citation type="submission" date="2018-05" db="EMBL/GenBank/DDBJ databases">
        <title>Whole genome sequencing of Paracoccus thiocyanatus SST.</title>
        <authorList>
            <person name="Ghosh W."/>
            <person name="Rameez M.J."/>
            <person name="Roy C."/>
        </authorList>
    </citation>
    <scope>NUCLEOTIDE SEQUENCE [LARGE SCALE GENOMIC DNA]</scope>
    <source>
        <strain evidence="5 6">SST</strain>
    </source>
</reference>
<dbReference type="PANTHER" id="PTHR43537">
    <property type="entry name" value="TRANSCRIPTIONAL REGULATOR, GNTR FAMILY"/>
    <property type="match status" value="1"/>
</dbReference>